<keyword evidence="2" id="KW-1185">Reference proteome</keyword>
<dbReference type="OrthoDB" id="1734132at2759"/>
<name>A0A9D3UIG8_9ROSI</name>
<sequence>MENKGEEFQPTRGLSGNVEKEIQEQVENILGVRISNNPEKYLGLPTMVGQRKK</sequence>
<evidence type="ECO:0000313" key="1">
    <source>
        <dbReference type="EMBL" id="KAH1045474.1"/>
    </source>
</evidence>
<reference evidence="1 2" key="1">
    <citation type="journal article" date="2021" name="Plant Biotechnol. J.">
        <title>Multi-omics assisted identification of the key and species-specific regulatory components of drought-tolerant mechanisms in Gossypium stocksii.</title>
        <authorList>
            <person name="Yu D."/>
            <person name="Ke L."/>
            <person name="Zhang D."/>
            <person name="Wu Y."/>
            <person name="Sun Y."/>
            <person name="Mei J."/>
            <person name="Sun J."/>
            <person name="Sun Y."/>
        </authorList>
    </citation>
    <scope>NUCLEOTIDE SEQUENCE [LARGE SCALE GENOMIC DNA]</scope>
    <source>
        <strain evidence="2">cv. E1</strain>
        <tissue evidence="1">Leaf</tissue>
    </source>
</reference>
<organism evidence="1 2">
    <name type="scientific">Gossypium stocksii</name>
    <dbReference type="NCBI Taxonomy" id="47602"/>
    <lineage>
        <taxon>Eukaryota</taxon>
        <taxon>Viridiplantae</taxon>
        <taxon>Streptophyta</taxon>
        <taxon>Embryophyta</taxon>
        <taxon>Tracheophyta</taxon>
        <taxon>Spermatophyta</taxon>
        <taxon>Magnoliopsida</taxon>
        <taxon>eudicotyledons</taxon>
        <taxon>Gunneridae</taxon>
        <taxon>Pentapetalae</taxon>
        <taxon>rosids</taxon>
        <taxon>malvids</taxon>
        <taxon>Malvales</taxon>
        <taxon>Malvaceae</taxon>
        <taxon>Malvoideae</taxon>
        <taxon>Gossypium</taxon>
    </lineage>
</organism>
<evidence type="ECO:0000313" key="2">
    <source>
        <dbReference type="Proteomes" id="UP000828251"/>
    </source>
</evidence>
<comment type="caution">
    <text evidence="1">The sequence shown here is derived from an EMBL/GenBank/DDBJ whole genome shotgun (WGS) entry which is preliminary data.</text>
</comment>
<dbReference type="Proteomes" id="UP000828251">
    <property type="component" value="Unassembled WGS sequence"/>
</dbReference>
<accession>A0A9D3UIG8</accession>
<gene>
    <name evidence="1" type="ORF">J1N35_036258</name>
</gene>
<dbReference type="AlphaFoldDB" id="A0A9D3UIG8"/>
<protein>
    <submittedName>
        <fullName evidence="1">Uncharacterized protein</fullName>
    </submittedName>
</protein>
<dbReference type="EMBL" id="JAIQCV010000011">
    <property type="protein sequence ID" value="KAH1045474.1"/>
    <property type="molecule type" value="Genomic_DNA"/>
</dbReference>
<proteinExistence type="predicted"/>